<gene>
    <name evidence="1" type="ORF">SAMN05216544_0135</name>
</gene>
<evidence type="ECO:0000313" key="2">
    <source>
        <dbReference type="Proteomes" id="UP000187651"/>
    </source>
</evidence>
<dbReference type="AlphaFoldDB" id="A0A1G9SZE2"/>
<protein>
    <submittedName>
        <fullName evidence="1">Uncharacterized protein</fullName>
    </submittedName>
</protein>
<sequence length="31" mass="3445">MSWKTVNLKLKKGAIFAADGDSALFFRNLSD</sequence>
<keyword evidence="2" id="KW-1185">Reference proteome</keyword>
<proteinExistence type="predicted"/>
<organism evidence="1 2">
    <name type="scientific">Lachnospira pectinoschiza</name>
    <dbReference type="NCBI Taxonomy" id="28052"/>
    <lineage>
        <taxon>Bacteria</taxon>
        <taxon>Bacillati</taxon>
        <taxon>Bacillota</taxon>
        <taxon>Clostridia</taxon>
        <taxon>Lachnospirales</taxon>
        <taxon>Lachnospiraceae</taxon>
        <taxon>Lachnospira</taxon>
    </lineage>
</organism>
<reference evidence="2" key="1">
    <citation type="submission" date="2016-10" db="EMBL/GenBank/DDBJ databases">
        <authorList>
            <person name="Varghese N."/>
            <person name="Submissions S."/>
        </authorList>
    </citation>
    <scope>NUCLEOTIDE SEQUENCE [LARGE SCALE GENOMIC DNA]</scope>
    <source>
        <strain evidence="2">M83</strain>
    </source>
</reference>
<evidence type="ECO:0000313" key="1">
    <source>
        <dbReference type="EMBL" id="SDM40235.1"/>
    </source>
</evidence>
<accession>A0A1G9SZE2</accession>
<dbReference type="Proteomes" id="UP000187651">
    <property type="component" value="Unassembled WGS sequence"/>
</dbReference>
<name>A0A1G9SZE2_9FIRM</name>
<dbReference type="EMBL" id="FNHZ01000001">
    <property type="protein sequence ID" value="SDM40235.1"/>
    <property type="molecule type" value="Genomic_DNA"/>
</dbReference>